<dbReference type="Gramene" id="Pp3c24_13630V3.11">
    <property type="protein sequence ID" value="Pp3c24_13630V3.11"/>
    <property type="gene ID" value="Pp3c24_13630"/>
</dbReference>
<dbReference type="Pfam" id="PF14308">
    <property type="entry name" value="DnaJ-X"/>
    <property type="match status" value="1"/>
</dbReference>
<organism evidence="4 5">
    <name type="scientific">Physcomitrium patens</name>
    <name type="common">Spreading-leaved earth moss</name>
    <name type="synonym">Physcomitrella patens</name>
    <dbReference type="NCBI Taxonomy" id="3218"/>
    <lineage>
        <taxon>Eukaryota</taxon>
        <taxon>Viridiplantae</taxon>
        <taxon>Streptophyta</taxon>
        <taxon>Embryophyta</taxon>
        <taxon>Bryophyta</taxon>
        <taxon>Bryophytina</taxon>
        <taxon>Bryopsida</taxon>
        <taxon>Funariidae</taxon>
        <taxon>Funariales</taxon>
        <taxon>Funariaceae</taxon>
        <taxon>Physcomitrium</taxon>
    </lineage>
</organism>
<feature type="domain" description="J" evidence="3">
    <location>
        <begin position="6"/>
        <end position="71"/>
    </location>
</feature>
<accession>A0A7I4CLU8</accession>
<dbReference type="InterPro" id="IPR036869">
    <property type="entry name" value="J_dom_sf"/>
</dbReference>
<dbReference type="SMART" id="SM00271">
    <property type="entry name" value="DnaJ"/>
    <property type="match status" value="1"/>
</dbReference>
<dbReference type="PROSITE" id="PS50076">
    <property type="entry name" value="DNAJ_2"/>
    <property type="match status" value="1"/>
</dbReference>
<dbReference type="Proteomes" id="UP000006727">
    <property type="component" value="Chromosome 24"/>
</dbReference>
<dbReference type="EnsemblPlants" id="Pp3c24_13630V3.11">
    <property type="protein sequence ID" value="Pp3c24_13630V3.11"/>
    <property type="gene ID" value="Pp3c24_13630"/>
</dbReference>
<feature type="coiled-coil region" evidence="1">
    <location>
        <begin position="115"/>
        <end position="142"/>
    </location>
</feature>
<reference evidence="4 5" key="1">
    <citation type="journal article" date="2008" name="Science">
        <title>The Physcomitrella genome reveals evolutionary insights into the conquest of land by plants.</title>
        <authorList>
            <person name="Rensing S."/>
            <person name="Lang D."/>
            <person name="Zimmer A."/>
            <person name="Terry A."/>
            <person name="Salamov A."/>
            <person name="Shapiro H."/>
            <person name="Nishiyama T."/>
            <person name="Perroud P.-F."/>
            <person name="Lindquist E."/>
            <person name="Kamisugi Y."/>
            <person name="Tanahashi T."/>
            <person name="Sakakibara K."/>
            <person name="Fujita T."/>
            <person name="Oishi K."/>
            <person name="Shin-I T."/>
            <person name="Kuroki Y."/>
            <person name="Toyoda A."/>
            <person name="Suzuki Y."/>
            <person name="Hashimoto A."/>
            <person name="Yamaguchi K."/>
            <person name="Sugano A."/>
            <person name="Kohara Y."/>
            <person name="Fujiyama A."/>
            <person name="Anterola A."/>
            <person name="Aoki S."/>
            <person name="Ashton N."/>
            <person name="Barbazuk W.B."/>
            <person name="Barker E."/>
            <person name="Bennetzen J."/>
            <person name="Bezanilla M."/>
            <person name="Blankenship R."/>
            <person name="Cho S.H."/>
            <person name="Dutcher S."/>
            <person name="Estelle M."/>
            <person name="Fawcett J.A."/>
            <person name="Gundlach H."/>
            <person name="Hanada K."/>
            <person name="Heyl A."/>
            <person name="Hicks K.A."/>
            <person name="Hugh J."/>
            <person name="Lohr M."/>
            <person name="Mayer K."/>
            <person name="Melkozernov A."/>
            <person name="Murata T."/>
            <person name="Nelson D."/>
            <person name="Pils B."/>
            <person name="Prigge M."/>
            <person name="Reiss B."/>
            <person name="Renner T."/>
            <person name="Rombauts S."/>
            <person name="Rushton P."/>
            <person name="Sanderfoot A."/>
            <person name="Schween G."/>
            <person name="Shiu S.-H."/>
            <person name="Stueber K."/>
            <person name="Theodoulou F.L."/>
            <person name="Tu H."/>
            <person name="Van de Peer Y."/>
            <person name="Verrier P.J."/>
            <person name="Waters E."/>
            <person name="Wood A."/>
            <person name="Yang L."/>
            <person name="Cove D."/>
            <person name="Cuming A."/>
            <person name="Hasebe M."/>
            <person name="Lucas S."/>
            <person name="Mishler D.B."/>
            <person name="Reski R."/>
            <person name="Grigoriev I."/>
            <person name="Quatrano R.S."/>
            <person name="Boore J.L."/>
        </authorList>
    </citation>
    <scope>NUCLEOTIDE SEQUENCE [LARGE SCALE GENOMIC DNA]</scope>
    <source>
        <strain evidence="4 5">cv. Gransden 2004</strain>
    </source>
</reference>
<dbReference type="InterPro" id="IPR052423">
    <property type="entry name" value="EMIR"/>
</dbReference>
<sequence>MVSEMEYYNVLGVLPEATPAEIKKAYYMKARLVHPDKNPNDPEAANNFQVLGEAYQILSDPQKREAYDKFGKPGVSQEAMVDPSAVFGMLFGSDAFEDYIGQLAMASMAGMDTGVEAQNIDLGQVRTEMKEVQKEREEKLAKLLLDRIAPYVTGDKDDFVNWARNERETLKDAGVLQIMQMQEDLKKQIEAGQVEEQGVEAYLASKQEMMLGNLWKLNVADIEFTLTNVCQRILNDPKVSKDELTTRAKALKKLGQVFQGSKPPKTVHQTLGTGSETHPKTL</sequence>
<keyword evidence="1" id="KW-0175">Coiled coil</keyword>
<dbReference type="PRINTS" id="PR00625">
    <property type="entry name" value="JDOMAIN"/>
</dbReference>
<feature type="compositionally biased region" description="Polar residues" evidence="2">
    <location>
        <begin position="267"/>
        <end position="276"/>
    </location>
</feature>
<gene>
    <name evidence="4" type="primary">LOC112276992</name>
</gene>
<dbReference type="SUPFAM" id="SSF46565">
    <property type="entry name" value="Chaperone J-domain"/>
    <property type="match status" value="1"/>
</dbReference>
<dbReference type="PANTHER" id="PTHR44094">
    <property type="entry name" value="DNAJ HEAT SHOCK N-TERMINAL DOMAIN-CONTAINING PROTEIN"/>
    <property type="match status" value="1"/>
</dbReference>
<dbReference type="CDD" id="cd06257">
    <property type="entry name" value="DnaJ"/>
    <property type="match status" value="1"/>
</dbReference>
<reference evidence="4 5" key="2">
    <citation type="journal article" date="2018" name="Plant J.">
        <title>The Physcomitrella patens chromosome-scale assembly reveals moss genome structure and evolution.</title>
        <authorList>
            <person name="Lang D."/>
            <person name="Ullrich K.K."/>
            <person name="Murat F."/>
            <person name="Fuchs J."/>
            <person name="Jenkins J."/>
            <person name="Haas F.B."/>
            <person name="Piednoel M."/>
            <person name="Gundlach H."/>
            <person name="Van Bel M."/>
            <person name="Meyberg R."/>
            <person name="Vives C."/>
            <person name="Morata J."/>
            <person name="Symeonidi A."/>
            <person name="Hiss M."/>
            <person name="Muchero W."/>
            <person name="Kamisugi Y."/>
            <person name="Saleh O."/>
            <person name="Blanc G."/>
            <person name="Decker E.L."/>
            <person name="van Gessel N."/>
            <person name="Grimwood J."/>
            <person name="Hayes R.D."/>
            <person name="Graham S.W."/>
            <person name="Gunter L.E."/>
            <person name="McDaniel S.F."/>
            <person name="Hoernstein S.N.W."/>
            <person name="Larsson A."/>
            <person name="Li F.W."/>
            <person name="Perroud P.F."/>
            <person name="Phillips J."/>
            <person name="Ranjan P."/>
            <person name="Rokshar D.S."/>
            <person name="Rothfels C.J."/>
            <person name="Schneider L."/>
            <person name="Shu S."/>
            <person name="Stevenson D.W."/>
            <person name="Thummler F."/>
            <person name="Tillich M."/>
            <person name="Villarreal Aguilar J.C."/>
            <person name="Widiez T."/>
            <person name="Wong G.K."/>
            <person name="Wymore A."/>
            <person name="Zhang Y."/>
            <person name="Zimmer A.D."/>
            <person name="Quatrano R.S."/>
            <person name="Mayer K.F.X."/>
            <person name="Goodstein D."/>
            <person name="Casacuberta J.M."/>
            <person name="Vandepoele K."/>
            <person name="Reski R."/>
            <person name="Cuming A.C."/>
            <person name="Tuskan G.A."/>
            <person name="Maumus F."/>
            <person name="Salse J."/>
            <person name="Schmutz J."/>
            <person name="Rensing S.A."/>
        </authorList>
    </citation>
    <scope>NUCLEOTIDE SEQUENCE [LARGE SCALE GENOMIC DNA]</scope>
    <source>
        <strain evidence="4 5">cv. Gransden 2004</strain>
    </source>
</reference>
<dbReference type="InterPro" id="IPR018253">
    <property type="entry name" value="DnaJ_domain_CS"/>
</dbReference>
<dbReference type="InterPro" id="IPR001623">
    <property type="entry name" value="DnaJ_domain"/>
</dbReference>
<proteinExistence type="predicted"/>
<evidence type="ECO:0000256" key="1">
    <source>
        <dbReference type="SAM" id="Coils"/>
    </source>
</evidence>
<dbReference type="PANTHER" id="PTHR44094:SF8">
    <property type="entry name" value="DNAJ HEAT SHOCK N-TERMINAL DOMAIN-CONTAINING PROTEIN-RELATED"/>
    <property type="match status" value="1"/>
</dbReference>
<reference evidence="4" key="3">
    <citation type="submission" date="2020-12" db="UniProtKB">
        <authorList>
            <consortium name="EnsemblPlants"/>
        </authorList>
    </citation>
    <scope>IDENTIFICATION</scope>
</reference>
<dbReference type="Pfam" id="PF00226">
    <property type="entry name" value="DnaJ"/>
    <property type="match status" value="1"/>
</dbReference>
<protein>
    <recommendedName>
        <fullName evidence="3">J domain-containing protein</fullName>
    </recommendedName>
</protein>
<evidence type="ECO:0000259" key="3">
    <source>
        <dbReference type="PROSITE" id="PS50076"/>
    </source>
</evidence>
<dbReference type="GeneID" id="112276992"/>
<dbReference type="EMBL" id="ABEU02000024">
    <property type="status" value="NOT_ANNOTATED_CDS"/>
    <property type="molecule type" value="Genomic_DNA"/>
</dbReference>
<dbReference type="InterPro" id="IPR026894">
    <property type="entry name" value="DnaJ_X"/>
</dbReference>
<evidence type="ECO:0000313" key="5">
    <source>
        <dbReference type="Proteomes" id="UP000006727"/>
    </source>
</evidence>
<dbReference type="AlphaFoldDB" id="A0A7I4CLU8"/>
<evidence type="ECO:0000256" key="2">
    <source>
        <dbReference type="SAM" id="MobiDB-lite"/>
    </source>
</evidence>
<evidence type="ECO:0000313" key="4">
    <source>
        <dbReference type="EnsemblPlants" id="Pp3c24_13630V3.11"/>
    </source>
</evidence>
<dbReference type="RefSeq" id="XP_024364655.1">
    <property type="nucleotide sequence ID" value="XM_024508887.2"/>
</dbReference>
<keyword evidence="5" id="KW-1185">Reference proteome</keyword>
<dbReference type="Gene3D" id="1.10.287.110">
    <property type="entry name" value="DnaJ domain"/>
    <property type="match status" value="1"/>
</dbReference>
<dbReference type="PROSITE" id="PS00636">
    <property type="entry name" value="DNAJ_1"/>
    <property type="match status" value="1"/>
</dbReference>
<name>A0A7I4CLU8_PHYPA</name>
<feature type="region of interest" description="Disordered" evidence="2">
    <location>
        <begin position="259"/>
        <end position="282"/>
    </location>
</feature>